<dbReference type="InterPro" id="IPR018376">
    <property type="entry name" value="Enoyl-CoA_hyd/isom_CS"/>
</dbReference>
<dbReference type="Gene3D" id="1.10.12.10">
    <property type="entry name" value="Lyase 2-enoyl-coa Hydratase, Chain A, domain 2"/>
    <property type="match status" value="1"/>
</dbReference>
<dbReference type="EMBL" id="JAUEDK010000019">
    <property type="protein sequence ID" value="MDN0075562.1"/>
    <property type="molecule type" value="Genomic_DNA"/>
</dbReference>
<dbReference type="SUPFAM" id="SSF52096">
    <property type="entry name" value="ClpP/crotonase"/>
    <property type="match status" value="1"/>
</dbReference>
<keyword evidence="2 4" id="KW-0456">Lyase</keyword>
<sequence length="265" mass="27653">MAKYLVVEKLGHTAIITLNNPPANVWSLQALQELLAEMSTLDRDPNIRSVVMTGAGEGYFSAGADLKQFASGDAALAAEVADAFANAFRAVRQFHGVTVAAINGYALGGGLEWALSCDYMVAERGAKLGLPEARVGLVPCAGGTKALTDKVGVAWAKRIVLGGETIGADKALAIGLVEEVVDPGFAKIVAVSLANKVTAQGPDAVSEAGKLIEASQLRSIDEQLALEKAAFLRLFGQSEQREGVAAFLAKRAPSWQGAGEDDDEE</sequence>
<dbReference type="PANTHER" id="PTHR11941:SF141">
    <property type="entry name" value="ENOYL-COA HYDRATASE_ISOMERASE-RELATED"/>
    <property type="match status" value="1"/>
</dbReference>
<comment type="similarity">
    <text evidence="1 3">Belongs to the enoyl-CoA hydratase/isomerase family.</text>
</comment>
<dbReference type="RefSeq" id="WP_289830193.1">
    <property type="nucleotide sequence ID" value="NZ_JAUEDK010000019.1"/>
</dbReference>
<name>A0ABT7XP56_9NEIS</name>
<accession>A0ABT7XP56</accession>
<dbReference type="Proteomes" id="UP001168540">
    <property type="component" value="Unassembled WGS sequence"/>
</dbReference>
<dbReference type="InterPro" id="IPR029045">
    <property type="entry name" value="ClpP/crotonase-like_dom_sf"/>
</dbReference>
<dbReference type="InterPro" id="IPR014748">
    <property type="entry name" value="Enoyl-CoA_hydra_C"/>
</dbReference>
<evidence type="ECO:0000313" key="5">
    <source>
        <dbReference type="Proteomes" id="UP001168540"/>
    </source>
</evidence>
<dbReference type="GO" id="GO:0004300">
    <property type="term" value="F:enoyl-CoA hydratase activity"/>
    <property type="evidence" value="ECO:0007669"/>
    <property type="project" value="UniProtKB-EC"/>
</dbReference>
<protein>
    <submittedName>
        <fullName evidence="4">Enoyl-CoA hydratase</fullName>
        <ecNumber evidence="4">4.2.1.17</ecNumber>
    </submittedName>
</protein>
<organism evidence="4 5">
    <name type="scientific">Crenobacter oryzisoli</name>
    <dbReference type="NCBI Taxonomy" id="3056844"/>
    <lineage>
        <taxon>Bacteria</taxon>
        <taxon>Pseudomonadati</taxon>
        <taxon>Pseudomonadota</taxon>
        <taxon>Betaproteobacteria</taxon>
        <taxon>Neisseriales</taxon>
        <taxon>Neisseriaceae</taxon>
        <taxon>Crenobacter</taxon>
    </lineage>
</organism>
<dbReference type="CDD" id="cd06558">
    <property type="entry name" value="crotonase-like"/>
    <property type="match status" value="1"/>
</dbReference>
<evidence type="ECO:0000256" key="1">
    <source>
        <dbReference type="ARBA" id="ARBA00005254"/>
    </source>
</evidence>
<evidence type="ECO:0000256" key="3">
    <source>
        <dbReference type="RuleBase" id="RU003707"/>
    </source>
</evidence>
<comment type="caution">
    <text evidence="4">The sequence shown here is derived from an EMBL/GenBank/DDBJ whole genome shotgun (WGS) entry which is preliminary data.</text>
</comment>
<gene>
    <name evidence="4" type="ORF">QU481_11725</name>
</gene>
<dbReference type="PROSITE" id="PS00166">
    <property type="entry name" value="ENOYL_COA_HYDRATASE"/>
    <property type="match status" value="1"/>
</dbReference>
<evidence type="ECO:0000256" key="2">
    <source>
        <dbReference type="ARBA" id="ARBA00023239"/>
    </source>
</evidence>
<dbReference type="NCBIfam" id="NF006566">
    <property type="entry name" value="PRK09076.1"/>
    <property type="match status" value="1"/>
</dbReference>
<dbReference type="InterPro" id="IPR001753">
    <property type="entry name" value="Enoyl-CoA_hydra/iso"/>
</dbReference>
<dbReference type="PANTHER" id="PTHR11941">
    <property type="entry name" value="ENOYL-COA HYDRATASE-RELATED"/>
    <property type="match status" value="1"/>
</dbReference>
<dbReference type="EC" id="4.2.1.17" evidence="4"/>
<dbReference type="Gene3D" id="3.90.226.10">
    <property type="entry name" value="2-enoyl-CoA Hydratase, Chain A, domain 1"/>
    <property type="match status" value="1"/>
</dbReference>
<keyword evidence="5" id="KW-1185">Reference proteome</keyword>
<evidence type="ECO:0000313" key="4">
    <source>
        <dbReference type="EMBL" id="MDN0075562.1"/>
    </source>
</evidence>
<proteinExistence type="inferred from homology"/>
<reference evidence="4" key="1">
    <citation type="submission" date="2023-06" db="EMBL/GenBank/DDBJ databases">
        <authorList>
            <person name="Zhang S."/>
        </authorList>
    </citation>
    <scope>NUCLEOTIDE SEQUENCE</scope>
    <source>
        <strain evidence="4">SG2303</strain>
    </source>
</reference>
<dbReference type="Pfam" id="PF00378">
    <property type="entry name" value="ECH_1"/>
    <property type="match status" value="1"/>
</dbReference>